<dbReference type="PANTHER" id="PTHR33730:SF4">
    <property type="entry name" value="OS05G0542732 PROTEIN"/>
    <property type="match status" value="1"/>
</dbReference>
<evidence type="ECO:0000256" key="1">
    <source>
        <dbReference type="SAM" id="MobiDB-lite"/>
    </source>
</evidence>
<evidence type="ECO:0008006" key="4">
    <source>
        <dbReference type="Google" id="ProtNLM"/>
    </source>
</evidence>
<feature type="compositionally biased region" description="Basic and acidic residues" evidence="1">
    <location>
        <begin position="28"/>
        <end position="75"/>
    </location>
</feature>
<dbReference type="EMBL" id="JAMYWD010000010">
    <property type="protein sequence ID" value="KAJ4958385.1"/>
    <property type="molecule type" value="Genomic_DNA"/>
</dbReference>
<dbReference type="PANTHER" id="PTHR33730">
    <property type="entry name" value="OS05G0542732 PROTEIN-RELATED"/>
    <property type="match status" value="1"/>
</dbReference>
<dbReference type="OrthoDB" id="689003at2759"/>
<keyword evidence="3" id="KW-1185">Reference proteome</keyword>
<protein>
    <recommendedName>
        <fullName evidence="4">MAPK kinase substrate protein</fullName>
    </recommendedName>
</protein>
<dbReference type="Proteomes" id="UP001141806">
    <property type="component" value="Unassembled WGS sequence"/>
</dbReference>
<evidence type="ECO:0000313" key="3">
    <source>
        <dbReference type="Proteomes" id="UP001141806"/>
    </source>
</evidence>
<proteinExistence type="predicted"/>
<dbReference type="AlphaFoldDB" id="A0A9Q0K1E1"/>
<reference evidence="2" key="1">
    <citation type="journal article" date="2023" name="Plant J.">
        <title>The genome of the king protea, Protea cynaroides.</title>
        <authorList>
            <person name="Chang J."/>
            <person name="Duong T.A."/>
            <person name="Schoeman C."/>
            <person name="Ma X."/>
            <person name="Roodt D."/>
            <person name="Barker N."/>
            <person name="Li Z."/>
            <person name="Van de Peer Y."/>
            <person name="Mizrachi E."/>
        </authorList>
    </citation>
    <scope>NUCLEOTIDE SEQUENCE</scope>
    <source>
        <tissue evidence="2">Young leaves</tissue>
    </source>
</reference>
<name>A0A9Q0K1E1_9MAGN</name>
<organism evidence="2 3">
    <name type="scientific">Protea cynaroides</name>
    <dbReference type="NCBI Taxonomy" id="273540"/>
    <lineage>
        <taxon>Eukaryota</taxon>
        <taxon>Viridiplantae</taxon>
        <taxon>Streptophyta</taxon>
        <taxon>Embryophyta</taxon>
        <taxon>Tracheophyta</taxon>
        <taxon>Spermatophyta</taxon>
        <taxon>Magnoliopsida</taxon>
        <taxon>Proteales</taxon>
        <taxon>Proteaceae</taxon>
        <taxon>Protea</taxon>
    </lineage>
</organism>
<accession>A0A9Q0K1E1</accession>
<comment type="caution">
    <text evidence="2">The sequence shown here is derived from an EMBL/GenBank/DDBJ whole genome shotgun (WGS) entry which is preliminary data.</text>
</comment>
<dbReference type="Pfam" id="PF15697">
    <property type="entry name" value="DUF4666"/>
    <property type="match status" value="1"/>
</dbReference>
<gene>
    <name evidence="2" type="ORF">NE237_025496</name>
</gene>
<dbReference type="InterPro" id="IPR031421">
    <property type="entry name" value="DUF4666"/>
</dbReference>
<sequence>MAGLQRSTISFRRQGSSGLVWDDKVLSGELDQMEKQKEGGTEPRELRTSRSVREDKRKMDHHSGAIKLDRSKSDGGEGSGGRGHGYRRERPVAPDMDPPSPKVSWCGFCAVKKMTQKDNRVSPGKRKY</sequence>
<feature type="region of interest" description="Disordered" evidence="1">
    <location>
        <begin position="28"/>
        <end position="101"/>
    </location>
</feature>
<evidence type="ECO:0000313" key="2">
    <source>
        <dbReference type="EMBL" id="KAJ4958385.1"/>
    </source>
</evidence>